<dbReference type="EMBL" id="WNYA01000010">
    <property type="protein sequence ID" value="KAG8553075.1"/>
    <property type="molecule type" value="Genomic_DNA"/>
</dbReference>
<keyword evidence="2" id="KW-1185">Reference proteome</keyword>
<reference evidence="1" key="1">
    <citation type="thesis" date="2020" institute="ProQuest LLC" country="789 East Eisenhower Parkway, Ann Arbor, MI, USA">
        <title>Comparative Genomics and Chromosome Evolution.</title>
        <authorList>
            <person name="Mudd A.B."/>
        </authorList>
    </citation>
    <scope>NUCLEOTIDE SEQUENCE</scope>
    <source>
        <strain evidence="1">237g6f4</strain>
        <tissue evidence="1">Blood</tissue>
    </source>
</reference>
<gene>
    <name evidence="1" type="ORF">GDO81_003258</name>
</gene>
<dbReference type="PANTHER" id="PTHR31094">
    <property type="entry name" value="RIKEN CDNA 2310061I04 GENE"/>
    <property type="match status" value="1"/>
</dbReference>
<dbReference type="InterPro" id="IPR018790">
    <property type="entry name" value="DUF2358"/>
</dbReference>
<comment type="caution">
    <text evidence="1">The sequence shown here is derived from an EMBL/GenBank/DDBJ whole genome shotgun (WGS) entry which is preliminary data.</text>
</comment>
<dbReference type="Proteomes" id="UP000824782">
    <property type="component" value="Unassembled WGS sequence"/>
</dbReference>
<protein>
    <submittedName>
        <fullName evidence="1">Uncharacterized protein</fullName>
    </submittedName>
</protein>
<evidence type="ECO:0000313" key="1">
    <source>
        <dbReference type="EMBL" id="KAG8553075.1"/>
    </source>
</evidence>
<dbReference type="PANTHER" id="PTHR31094:SF2">
    <property type="entry name" value="RIKEN CDNA 2310061I04 GENE"/>
    <property type="match status" value="1"/>
</dbReference>
<dbReference type="Pfam" id="PF10184">
    <property type="entry name" value="DUF2358"/>
    <property type="match status" value="1"/>
</dbReference>
<evidence type="ECO:0000313" key="2">
    <source>
        <dbReference type="Proteomes" id="UP000824782"/>
    </source>
</evidence>
<name>A0AAV6ZX71_ENGPU</name>
<dbReference type="AlphaFoldDB" id="A0AAV6ZX71"/>
<proteinExistence type="predicted"/>
<organism evidence="1 2">
    <name type="scientific">Engystomops pustulosus</name>
    <name type="common">Tungara frog</name>
    <name type="synonym">Physalaemus pustulosus</name>
    <dbReference type="NCBI Taxonomy" id="76066"/>
    <lineage>
        <taxon>Eukaryota</taxon>
        <taxon>Metazoa</taxon>
        <taxon>Chordata</taxon>
        <taxon>Craniata</taxon>
        <taxon>Vertebrata</taxon>
        <taxon>Euteleostomi</taxon>
        <taxon>Amphibia</taxon>
        <taxon>Batrachia</taxon>
        <taxon>Anura</taxon>
        <taxon>Neobatrachia</taxon>
        <taxon>Hyloidea</taxon>
        <taxon>Leptodactylidae</taxon>
        <taxon>Leiuperinae</taxon>
        <taxon>Engystomops</taxon>
    </lineage>
</organism>
<accession>A0AAV6ZX71</accession>
<sequence>MALCVRRLRGAPGIRSHWKSGIRGAGGAAGRLREHMRVRDAVLFRELRPFPRVSPPLRRPLPLAVPKQRTDLHPTAPRLCPASDKGLQSLRDFLMQATPLPGHVPRAKPGRALPADQECWHFSSSQLDCFRSLFEPGVCRTPYQAMALPLVQEGVVTFTSSKRLETSQVPVSDKSDMEQHLAVMYEKLRDELPSFLWKPANYSLYRKDLEFVSDFMHLHLRGLVKYQLFLTMSRLLLLCYFTNSRISLLKLTSHPENNTIQARWSFTGLPLHMLFFYIFRTDKSELYR</sequence>